<dbReference type="Proteomes" id="UP000215158">
    <property type="component" value="Plasmid pBN2"/>
</dbReference>
<dbReference type="KEGG" id="parb:CJU94_36765"/>
<evidence type="ECO:0000313" key="2">
    <source>
        <dbReference type="Proteomes" id="UP000215158"/>
    </source>
</evidence>
<proteinExistence type="predicted"/>
<keyword evidence="1" id="KW-0614">Plasmid</keyword>
<accession>A0A248VXH8</accession>
<gene>
    <name evidence="1" type="ORF">CJU94_36765</name>
</gene>
<dbReference type="RefSeq" id="WP_059888469.1">
    <property type="nucleotide sequence ID" value="NZ_CP022992.1"/>
</dbReference>
<evidence type="ECO:0000313" key="1">
    <source>
        <dbReference type="EMBL" id="ASW03746.1"/>
    </source>
</evidence>
<dbReference type="EMBL" id="CP022992">
    <property type="protein sequence ID" value="ASW03746.1"/>
    <property type="molecule type" value="Genomic_DNA"/>
</dbReference>
<geneLocation type="plasmid" evidence="1 2">
    <name>pBN2</name>
</geneLocation>
<keyword evidence="2" id="KW-1185">Reference proteome</keyword>
<reference evidence="1 2" key="1">
    <citation type="submission" date="2017-08" db="EMBL/GenBank/DDBJ databases">
        <title>Identification and genetic characteristics of simultaneous BTEX- and naphthalene-degrading Paraburkholderia sp. BN5 isolated from petroleum-contaminated soil.</title>
        <authorList>
            <person name="Lee Y."/>
            <person name="Jeon C.O."/>
        </authorList>
    </citation>
    <scope>NUCLEOTIDE SEQUENCE [LARGE SCALE GENOMIC DNA]</scope>
    <source>
        <strain evidence="1 2">BN5</strain>
        <plasmid evidence="1 2">pBN2</plasmid>
    </source>
</reference>
<dbReference type="AlphaFoldDB" id="A0A248VXH8"/>
<dbReference type="OrthoDB" id="9950196at2"/>
<protein>
    <submittedName>
        <fullName evidence="1">Uncharacterized protein</fullName>
    </submittedName>
</protein>
<organism evidence="1 2">
    <name type="scientific">Paraburkholderia aromaticivorans</name>
    <dbReference type="NCBI Taxonomy" id="2026199"/>
    <lineage>
        <taxon>Bacteria</taxon>
        <taxon>Pseudomonadati</taxon>
        <taxon>Pseudomonadota</taxon>
        <taxon>Betaproteobacteria</taxon>
        <taxon>Burkholderiales</taxon>
        <taxon>Burkholderiaceae</taxon>
        <taxon>Paraburkholderia</taxon>
    </lineage>
</organism>
<sequence length="164" mass="17962">MIVFRATTQTTTQCATAIRAYAAHPQLKHLRLAFTERYVHPSDFPAGFTNGSLIQNCPLLIAVADLDIDLPFADAEQVRCPVAMVIDSPGMTMRRSPRDQEVAQLLDDVLALKLPHGRVAYAVQSVSVTEHLTPAAARQTILAADYMDFQTSPDASDLKRRLGA</sequence>
<name>A0A248VXH8_9BURK</name>